<organism evidence="1 2">
    <name type="scientific">Ficus carica</name>
    <name type="common">Common fig</name>
    <dbReference type="NCBI Taxonomy" id="3494"/>
    <lineage>
        <taxon>Eukaryota</taxon>
        <taxon>Viridiplantae</taxon>
        <taxon>Streptophyta</taxon>
        <taxon>Embryophyta</taxon>
        <taxon>Tracheophyta</taxon>
        <taxon>Spermatophyta</taxon>
        <taxon>Magnoliopsida</taxon>
        <taxon>eudicotyledons</taxon>
        <taxon>Gunneridae</taxon>
        <taxon>Pentapetalae</taxon>
        <taxon>rosids</taxon>
        <taxon>fabids</taxon>
        <taxon>Rosales</taxon>
        <taxon>Moraceae</taxon>
        <taxon>Ficeae</taxon>
        <taxon>Ficus</taxon>
    </lineage>
</organism>
<sequence>MHTKNLWLHQRPLMPPACDQVEWFVESVEQGIGSDCLVGEATGSVARKLGQPSATIRPPITAVHLEQKRGCLVACD</sequence>
<protein>
    <submittedName>
        <fullName evidence="1">Uncharacterized protein</fullName>
    </submittedName>
</protein>
<dbReference type="GO" id="GO:0010150">
    <property type="term" value="P:leaf senescence"/>
    <property type="evidence" value="ECO:0007669"/>
    <property type="project" value="InterPro"/>
</dbReference>
<dbReference type="Proteomes" id="UP001187192">
    <property type="component" value="Unassembled WGS sequence"/>
</dbReference>
<dbReference type="GO" id="GO:0048364">
    <property type="term" value="P:root development"/>
    <property type="evidence" value="ECO:0007669"/>
    <property type="project" value="InterPro"/>
</dbReference>
<dbReference type="GO" id="GO:0006355">
    <property type="term" value="P:regulation of DNA-templated transcription"/>
    <property type="evidence" value="ECO:0007669"/>
    <property type="project" value="InterPro"/>
</dbReference>
<dbReference type="GO" id="GO:0009631">
    <property type="term" value="P:cold acclimation"/>
    <property type="evidence" value="ECO:0007669"/>
    <property type="project" value="InterPro"/>
</dbReference>
<dbReference type="PANTHER" id="PTHR35989:SF1">
    <property type="entry name" value="MEDIATOR OF RNA POLYMERASE II TRANSCRIPTION SUBUNIT 32"/>
    <property type="match status" value="1"/>
</dbReference>
<keyword evidence="2" id="KW-1185">Reference proteome</keyword>
<dbReference type="PANTHER" id="PTHR35989">
    <property type="entry name" value="MEDIATOR OF RNA POLYMERASE II TRANSCRIPTION SUBUNIT 32"/>
    <property type="match status" value="1"/>
</dbReference>
<evidence type="ECO:0000313" key="2">
    <source>
        <dbReference type="Proteomes" id="UP001187192"/>
    </source>
</evidence>
<gene>
    <name evidence="1" type="ORF">TIFTF001_028201</name>
</gene>
<accession>A0AA88J155</accession>
<name>A0AA88J155_FICCA</name>
<evidence type="ECO:0000313" key="1">
    <source>
        <dbReference type="EMBL" id="GMN59107.1"/>
    </source>
</evidence>
<proteinExistence type="predicted"/>
<dbReference type="EMBL" id="BTGU01000084">
    <property type="protein sequence ID" value="GMN59107.1"/>
    <property type="molecule type" value="Genomic_DNA"/>
</dbReference>
<comment type="caution">
    <text evidence="1">The sequence shown here is derived from an EMBL/GenBank/DDBJ whole genome shotgun (WGS) entry which is preliminary data.</text>
</comment>
<dbReference type="AlphaFoldDB" id="A0AA88J155"/>
<dbReference type="GO" id="GO:0016592">
    <property type="term" value="C:mediator complex"/>
    <property type="evidence" value="ECO:0007669"/>
    <property type="project" value="InterPro"/>
</dbReference>
<dbReference type="InterPro" id="IPR033244">
    <property type="entry name" value="MED32"/>
</dbReference>
<reference evidence="1" key="1">
    <citation type="submission" date="2023-07" db="EMBL/GenBank/DDBJ databases">
        <title>draft genome sequence of fig (Ficus carica).</title>
        <authorList>
            <person name="Takahashi T."/>
            <person name="Nishimura K."/>
        </authorList>
    </citation>
    <scope>NUCLEOTIDE SEQUENCE</scope>
</reference>